<evidence type="ECO:0000256" key="4">
    <source>
        <dbReference type="SAM" id="SignalP"/>
    </source>
</evidence>
<dbReference type="EMBL" id="LXTW01000008">
    <property type="protein sequence ID" value="OBX85501.1"/>
    <property type="molecule type" value="Genomic_DNA"/>
</dbReference>
<dbReference type="EMBL" id="CP065728">
    <property type="protein sequence ID" value="QPT44665.1"/>
    <property type="molecule type" value="Genomic_DNA"/>
</dbReference>
<feature type="region of interest" description="Disordered" evidence="3">
    <location>
        <begin position="28"/>
        <end position="53"/>
    </location>
</feature>
<feature type="chain" id="PRO_5008612515" evidence="4">
    <location>
        <begin position="24"/>
        <end position="284"/>
    </location>
</feature>
<keyword evidence="2 4" id="KW-0732">Signal</keyword>
<evidence type="ECO:0000256" key="2">
    <source>
        <dbReference type="ARBA" id="ARBA00022729"/>
    </source>
</evidence>
<dbReference type="InterPro" id="IPR001638">
    <property type="entry name" value="Solute-binding_3/MltF_N"/>
</dbReference>
<name>A0A1B8QN90_MORNO</name>
<reference evidence="6 8" key="1">
    <citation type="submission" date="2016-05" db="EMBL/GenBank/DDBJ databases">
        <title>Draft genome sequence of Moraxella nonliquefaciens CCUG 348T.</title>
        <authorList>
            <person name="Salva-Serra F."/>
            <person name="Engstrom-Jakobsson H."/>
            <person name="Thorell K."/>
            <person name="Gonzales-Siles L."/>
            <person name="Karlsson R."/>
            <person name="Boulund F."/>
            <person name="Engstrand L."/>
            <person name="Kristiansson E."/>
            <person name="Moore E."/>
        </authorList>
    </citation>
    <scope>NUCLEOTIDE SEQUENCE [LARGE SCALE GENOMIC DNA]</scope>
    <source>
        <strain evidence="6 8">CCUG 348</strain>
    </source>
</reference>
<sequence>MNFLNTTAFKPSLLLAMSLSLFACGGDKPNNSNAPSTESTTTTTTETTTTVNNPNTKTLTVAVTSAFAPFTFSDEKGSLTGFDIDLLDAIAQNKGLNLQYKPTSFDGIFTEIDAGTSDIAASGIFYQEERASKYGVTKPYHNTQPVYFYRADNAKLANTYPTTKSDLNAHTLNIATVSDGDVEGLGNQHNINKVQSEFLGFQGVLQGKYDVAFSDTGVLNHIIKYNLQGKESLLKIVPYQDKIGFIFVVDKENTQLLNTLNEGIEELTQSGKLKQLEEKYGLSD</sequence>
<dbReference type="Proteomes" id="UP000594834">
    <property type="component" value="Chromosome"/>
</dbReference>
<evidence type="ECO:0000313" key="7">
    <source>
        <dbReference type="EMBL" id="QPT44665.1"/>
    </source>
</evidence>
<feature type="signal peptide" evidence="4">
    <location>
        <begin position="1"/>
        <end position="23"/>
    </location>
</feature>
<dbReference type="SMART" id="SM00062">
    <property type="entry name" value="PBPb"/>
    <property type="match status" value="1"/>
</dbReference>
<evidence type="ECO:0000313" key="9">
    <source>
        <dbReference type="Proteomes" id="UP000594834"/>
    </source>
</evidence>
<dbReference type="PANTHER" id="PTHR35936:SF19">
    <property type="entry name" value="AMINO-ACID-BINDING PROTEIN YXEM-RELATED"/>
    <property type="match status" value="1"/>
</dbReference>
<dbReference type="STRING" id="478.A7456_10315"/>
<protein>
    <submittedName>
        <fullName evidence="7">Amino acid ABC transporter substrate-binding protein</fullName>
    </submittedName>
</protein>
<proteinExistence type="inferred from homology"/>
<accession>A0A1B8QN90</accession>
<organism evidence="6 8">
    <name type="scientific">Moraxella nonliquefaciens</name>
    <dbReference type="NCBI Taxonomy" id="478"/>
    <lineage>
        <taxon>Bacteria</taxon>
        <taxon>Pseudomonadati</taxon>
        <taxon>Pseudomonadota</taxon>
        <taxon>Gammaproteobacteria</taxon>
        <taxon>Moraxellales</taxon>
        <taxon>Moraxellaceae</taxon>
        <taxon>Moraxella</taxon>
    </lineage>
</organism>
<comment type="similarity">
    <text evidence="1">Belongs to the bacterial solute-binding protein 3 family.</text>
</comment>
<evidence type="ECO:0000256" key="3">
    <source>
        <dbReference type="SAM" id="MobiDB-lite"/>
    </source>
</evidence>
<dbReference type="Proteomes" id="UP000092575">
    <property type="component" value="Unassembled WGS sequence"/>
</dbReference>
<dbReference type="RefSeq" id="WP_067007818.1">
    <property type="nucleotide sequence ID" value="NZ_CP065728.1"/>
</dbReference>
<feature type="domain" description="Solute-binding protein family 3/N-terminal" evidence="5">
    <location>
        <begin position="58"/>
        <end position="284"/>
    </location>
</feature>
<dbReference type="AlphaFoldDB" id="A0A1B8QN90"/>
<gene>
    <name evidence="6" type="ORF">A7456_10315</name>
    <name evidence="7" type="ORF">I6G26_00985</name>
</gene>
<keyword evidence="9" id="KW-1185">Reference proteome</keyword>
<dbReference type="PANTHER" id="PTHR35936">
    <property type="entry name" value="MEMBRANE-BOUND LYTIC MUREIN TRANSGLYCOSYLASE F"/>
    <property type="match status" value="1"/>
</dbReference>
<evidence type="ECO:0000256" key="1">
    <source>
        <dbReference type="ARBA" id="ARBA00010333"/>
    </source>
</evidence>
<evidence type="ECO:0000313" key="6">
    <source>
        <dbReference type="EMBL" id="OBX85501.1"/>
    </source>
</evidence>
<dbReference type="CDD" id="cd13530">
    <property type="entry name" value="PBP2_peptides_like"/>
    <property type="match status" value="1"/>
</dbReference>
<feature type="compositionally biased region" description="Low complexity" evidence="3">
    <location>
        <begin position="29"/>
        <end position="53"/>
    </location>
</feature>
<dbReference type="Gene3D" id="3.40.190.10">
    <property type="entry name" value="Periplasmic binding protein-like II"/>
    <property type="match status" value="2"/>
</dbReference>
<reference evidence="7 9" key="2">
    <citation type="submission" date="2020-12" db="EMBL/GenBank/DDBJ databases">
        <title>FDA dAtabase for Regulatory Grade micrObial Sequences (FDA-ARGOS): Supporting development and validation of Infectious Disease Dx tests.</title>
        <authorList>
            <person name="Sproer C."/>
            <person name="Gronow S."/>
            <person name="Severitt S."/>
            <person name="Schroder I."/>
            <person name="Tallon L."/>
            <person name="Sadzewicz L."/>
            <person name="Zhao X."/>
            <person name="Boylan J."/>
            <person name="Ott S."/>
            <person name="Bowen H."/>
            <person name="Vavikolanu K."/>
            <person name="Mehta A."/>
            <person name="Aluvathingal J."/>
            <person name="Nadendla S."/>
            <person name="Lowell S."/>
            <person name="Myers T."/>
            <person name="Yan Y."/>
            <person name="Sichtig H."/>
        </authorList>
    </citation>
    <scope>NUCLEOTIDE SEQUENCE [LARGE SCALE GENOMIC DNA]</scope>
    <source>
        <strain evidence="7 9">FDAARGOS_869</strain>
    </source>
</reference>
<dbReference type="Pfam" id="PF00497">
    <property type="entry name" value="SBP_bac_3"/>
    <property type="match status" value="1"/>
</dbReference>
<dbReference type="SUPFAM" id="SSF53850">
    <property type="entry name" value="Periplasmic binding protein-like II"/>
    <property type="match status" value="1"/>
</dbReference>
<evidence type="ECO:0000313" key="8">
    <source>
        <dbReference type="Proteomes" id="UP000092575"/>
    </source>
</evidence>
<evidence type="ECO:0000259" key="5">
    <source>
        <dbReference type="SMART" id="SM00062"/>
    </source>
</evidence>